<keyword evidence="2" id="KW-1185">Reference proteome</keyword>
<accession>A0A3N4K862</accession>
<name>A0A3N4K862_9PEZI</name>
<dbReference type="EMBL" id="ML120357">
    <property type="protein sequence ID" value="RPB04641.1"/>
    <property type="molecule type" value="Genomic_DNA"/>
</dbReference>
<proteinExistence type="predicted"/>
<dbReference type="Proteomes" id="UP000276215">
    <property type="component" value="Unassembled WGS sequence"/>
</dbReference>
<reference evidence="1 2" key="1">
    <citation type="journal article" date="2018" name="Nat. Ecol. Evol.">
        <title>Pezizomycetes genomes reveal the molecular basis of ectomycorrhizal truffle lifestyle.</title>
        <authorList>
            <person name="Murat C."/>
            <person name="Payen T."/>
            <person name="Noel B."/>
            <person name="Kuo A."/>
            <person name="Morin E."/>
            <person name="Chen J."/>
            <person name="Kohler A."/>
            <person name="Krizsan K."/>
            <person name="Balestrini R."/>
            <person name="Da Silva C."/>
            <person name="Montanini B."/>
            <person name="Hainaut M."/>
            <person name="Levati E."/>
            <person name="Barry K.W."/>
            <person name="Belfiori B."/>
            <person name="Cichocki N."/>
            <person name="Clum A."/>
            <person name="Dockter R.B."/>
            <person name="Fauchery L."/>
            <person name="Guy J."/>
            <person name="Iotti M."/>
            <person name="Le Tacon F."/>
            <person name="Lindquist E.A."/>
            <person name="Lipzen A."/>
            <person name="Malagnac F."/>
            <person name="Mello A."/>
            <person name="Molinier V."/>
            <person name="Miyauchi S."/>
            <person name="Poulain J."/>
            <person name="Riccioni C."/>
            <person name="Rubini A."/>
            <person name="Sitrit Y."/>
            <person name="Splivallo R."/>
            <person name="Traeger S."/>
            <person name="Wang M."/>
            <person name="Zifcakova L."/>
            <person name="Wipf D."/>
            <person name="Zambonelli A."/>
            <person name="Paolocci F."/>
            <person name="Nowrousian M."/>
            <person name="Ottonello S."/>
            <person name="Baldrian P."/>
            <person name="Spatafora J.W."/>
            <person name="Henrissat B."/>
            <person name="Nagy L.G."/>
            <person name="Aury J.M."/>
            <person name="Wincker P."/>
            <person name="Grigoriev I.V."/>
            <person name="Bonfante P."/>
            <person name="Martin F.M."/>
        </authorList>
    </citation>
    <scope>NUCLEOTIDE SEQUENCE [LARGE SCALE GENOMIC DNA]</scope>
    <source>
        <strain evidence="1 2">120613-1</strain>
    </source>
</reference>
<organism evidence="1 2">
    <name type="scientific">Choiromyces venosus 120613-1</name>
    <dbReference type="NCBI Taxonomy" id="1336337"/>
    <lineage>
        <taxon>Eukaryota</taxon>
        <taxon>Fungi</taxon>
        <taxon>Dikarya</taxon>
        <taxon>Ascomycota</taxon>
        <taxon>Pezizomycotina</taxon>
        <taxon>Pezizomycetes</taxon>
        <taxon>Pezizales</taxon>
        <taxon>Tuberaceae</taxon>
        <taxon>Choiromyces</taxon>
    </lineage>
</organism>
<gene>
    <name evidence="1" type="ORF">L873DRAFT_1276477</name>
</gene>
<dbReference type="AlphaFoldDB" id="A0A3N4K862"/>
<protein>
    <submittedName>
        <fullName evidence="1">Uncharacterized protein</fullName>
    </submittedName>
</protein>
<sequence>MDRRAVGKLSPSMSRKDRERFGAGSLYSFSKSHDPPFILKQTLMGWCVHSDVSCIEMVVAGLCGK</sequence>
<evidence type="ECO:0000313" key="2">
    <source>
        <dbReference type="Proteomes" id="UP000276215"/>
    </source>
</evidence>
<evidence type="ECO:0000313" key="1">
    <source>
        <dbReference type="EMBL" id="RPB04641.1"/>
    </source>
</evidence>